<evidence type="ECO:0000313" key="13">
    <source>
        <dbReference type="EMBL" id="MDN0023028.1"/>
    </source>
</evidence>
<dbReference type="Pfam" id="PF00593">
    <property type="entry name" value="TonB_dep_Rec_b-barrel"/>
    <property type="match status" value="1"/>
</dbReference>
<dbReference type="InterPro" id="IPR036942">
    <property type="entry name" value="Beta-barrel_TonB_sf"/>
</dbReference>
<dbReference type="InterPro" id="IPR012910">
    <property type="entry name" value="Plug_dom"/>
</dbReference>
<keyword evidence="10" id="KW-0732">Signal</keyword>
<dbReference type="Proteomes" id="UP001168478">
    <property type="component" value="Unassembled WGS sequence"/>
</dbReference>
<comment type="similarity">
    <text evidence="8 9">Belongs to the TonB-dependent receptor family.</text>
</comment>
<dbReference type="CDD" id="cd01347">
    <property type="entry name" value="ligand_gated_channel"/>
    <property type="match status" value="1"/>
</dbReference>
<dbReference type="InterPro" id="IPR039426">
    <property type="entry name" value="TonB-dep_rcpt-like"/>
</dbReference>
<reference evidence="14" key="2">
    <citation type="submission" date="2023-08" db="EMBL/GenBank/DDBJ databases">
        <title>Identification and characterization of horizontal gene transfer across gut microbiota members of farm animals based on homology search.</title>
        <authorList>
            <person name="Schwarzerova J."/>
            <person name="Nykrynova M."/>
            <person name="Jureckova K."/>
            <person name="Cejkova D."/>
            <person name="Rychlik I."/>
        </authorList>
    </citation>
    <scope>NUCLEOTIDE SEQUENCE</scope>
    <source>
        <strain evidence="14">ET15</strain>
        <strain evidence="13">ET37</strain>
    </source>
</reference>
<dbReference type="GO" id="GO:0009279">
    <property type="term" value="C:cell outer membrane"/>
    <property type="evidence" value="ECO:0007669"/>
    <property type="project" value="UniProtKB-SubCell"/>
</dbReference>
<dbReference type="RefSeq" id="WP_289825542.1">
    <property type="nucleotide sequence ID" value="NZ_CAUWBX010000029.1"/>
</dbReference>
<feature type="domain" description="TonB-dependent receptor-like beta-barrel" evidence="11">
    <location>
        <begin position="436"/>
        <end position="917"/>
    </location>
</feature>
<dbReference type="SUPFAM" id="SSF49464">
    <property type="entry name" value="Carboxypeptidase regulatory domain-like"/>
    <property type="match status" value="1"/>
</dbReference>
<evidence type="ECO:0000259" key="11">
    <source>
        <dbReference type="Pfam" id="PF00593"/>
    </source>
</evidence>
<reference evidence="14" key="1">
    <citation type="submission" date="2023-06" db="EMBL/GenBank/DDBJ databases">
        <authorList>
            <person name="Zeman M."/>
            <person name="Kubasova T."/>
            <person name="Jahodarova E."/>
            <person name="Nykrynova M."/>
            <person name="Rychlik I."/>
        </authorList>
    </citation>
    <scope>NUCLEOTIDE SEQUENCE</scope>
    <source>
        <strain evidence="14">ET15</strain>
        <strain evidence="13">ET37</strain>
    </source>
</reference>
<dbReference type="SUPFAM" id="SSF56935">
    <property type="entry name" value="Porins"/>
    <property type="match status" value="1"/>
</dbReference>
<evidence type="ECO:0000313" key="15">
    <source>
        <dbReference type="Proteomes" id="UP001167831"/>
    </source>
</evidence>
<dbReference type="Gene3D" id="2.40.170.20">
    <property type="entry name" value="TonB-dependent receptor, beta-barrel domain"/>
    <property type="match status" value="1"/>
</dbReference>
<feature type="chain" id="PRO_5043566465" evidence="10">
    <location>
        <begin position="24"/>
        <end position="950"/>
    </location>
</feature>
<evidence type="ECO:0000313" key="14">
    <source>
        <dbReference type="EMBL" id="MDN0025268.1"/>
    </source>
</evidence>
<keyword evidence="15" id="KW-1185">Reference proteome</keyword>
<evidence type="ECO:0000259" key="12">
    <source>
        <dbReference type="Pfam" id="PF07715"/>
    </source>
</evidence>
<organism evidence="14 16">
    <name type="scientific">Leyella lascolaii</name>
    <dbReference type="NCBI Taxonomy" id="1776379"/>
    <lineage>
        <taxon>Bacteria</taxon>
        <taxon>Pseudomonadati</taxon>
        <taxon>Bacteroidota</taxon>
        <taxon>Bacteroidia</taxon>
        <taxon>Bacteroidales</taxon>
        <taxon>Prevotellaceae</taxon>
        <taxon>Leyella</taxon>
    </lineage>
</organism>
<keyword evidence="4 8" id="KW-0812">Transmembrane</keyword>
<evidence type="ECO:0000256" key="10">
    <source>
        <dbReference type="SAM" id="SignalP"/>
    </source>
</evidence>
<dbReference type="PANTHER" id="PTHR40980">
    <property type="entry name" value="PLUG DOMAIN-CONTAINING PROTEIN"/>
    <property type="match status" value="1"/>
</dbReference>
<dbReference type="NCBIfam" id="TIGR01782">
    <property type="entry name" value="TonB-Xanth-Caul"/>
    <property type="match status" value="1"/>
</dbReference>
<dbReference type="InterPro" id="IPR000531">
    <property type="entry name" value="Beta-barrel_TonB"/>
</dbReference>
<keyword evidence="14" id="KW-0675">Receptor</keyword>
<evidence type="ECO:0000256" key="5">
    <source>
        <dbReference type="ARBA" id="ARBA00023077"/>
    </source>
</evidence>
<dbReference type="InterPro" id="IPR037066">
    <property type="entry name" value="Plug_dom_sf"/>
</dbReference>
<dbReference type="EMBL" id="JAUEIF010000005">
    <property type="protein sequence ID" value="MDN0025268.1"/>
    <property type="molecule type" value="Genomic_DNA"/>
</dbReference>
<keyword evidence="5 9" id="KW-0798">TonB box</keyword>
<evidence type="ECO:0000256" key="7">
    <source>
        <dbReference type="ARBA" id="ARBA00023237"/>
    </source>
</evidence>
<protein>
    <submittedName>
        <fullName evidence="14">TonB-dependent receptor</fullName>
    </submittedName>
</protein>
<sequence>MEKVKRLLFIAALFGAGCIGVTAANDVSELAVVGSVTGRITDAEHRVLPGATIMIEELHTGVTSDMNGFYKLPNLKPGTYEVKISYVGFQPIVAKIVIEGNKSKESNFVLTEGIALQEVVVDGAFSGQRRAMQMQKNSMGITNIVSADQVGKFPDSNIGDALKRINGINVQYDQGEARFGQVRGTSADLTSVTVNGNRLPSAEGDTRNVQLDLIPSDMVQTIEVNKVVTADMDGDAIGGAINLVTKNTPSRRVLNFTVGTGHTWISDKQQWNLGATWGDRFFNDRLGVMASASYQYAPGGSDNTEFEYELGDDGVELKEAQARQYYVTRERQSYSLALDYKFNPLNKISFKGIYNRRNDWENRYRISYKKLNSSASKQSVVLETKAGAYDTKNARLERQQTMDFTLDGEHYIGNLKIDWAGSYSRATEERPNERYASFEYEGIDFGSGFKDVFGRQPYCTVPLPDLDDDGWSIDELTNQDEDIVENEYKARLNFELPLVSGLYGNKLKFGAKYTSKDKKRDVSFYEYDEELLGNWRTQTYPQIRSGFMPGEFYPLHTPFIRKEFLGGIAFDKSYGEEVLEEEAGNYKVKESILAGYIRFDQKLGKNFDATVGLRVERTSLRTNGFNYEAGENEVIGADGQPVLDEDGEVEMEEFEKLTPTGEYKHDYTDLLPSLLLKYKLGDSGNIRASFTKTLSRPKYSALIANKSFNLVDQEATIGDPDTKPTTSLNYDLSADYYFKSVGLVSLGLFYKDVHNVNVETLGYYTGAELGLAGNNETFEVTQNMNAYDARIFGVEAAWQRDFGFIAPSLKCLGLYANYTYTHSSTRNYNERLGIKDGDDVKMAGSPEHTANASLYYEKSGVNVRLSYNFASSFIDQMNTGDRALDRYYDSVSYMDLNASYTWGKKTKFTVYAEANNLLNQPLRYYQGEKDRTMQVEYYGVKVNAGIKINL</sequence>
<evidence type="ECO:0000256" key="2">
    <source>
        <dbReference type="ARBA" id="ARBA00022448"/>
    </source>
</evidence>
<evidence type="ECO:0000256" key="1">
    <source>
        <dbReference type="ARBA" id="ARBA00004571"/>
    </source>
</evidence>
<dbReference type="Gene3D" id="2.170.130.10">
    <property type="entry name" value="TonB-dependent receptor, plug domain"/>
    <property type="match status" value="1"/>
</dbReference>
<dbReference type="PANTHER" id="PTHR40980:SF4">
    <property type="entry name" value="TONB-DEPENDENT RECEPTOR-LIKE BETA-BARREL DOMAIN-CONTAINING PROTEIN"/>
    <property type="match status" value="1"/>
</dbReference>
<dbReference type="InterPro" id="IPR010104">
    <property type="entry name" value="TonB_rcpt_bac"/>
</dbReference>
<dbReference type="AlphaFoldDB" id="A0AAW7JPK3"/>
<dbReference type="InterPro" id="IPR008969">
    <property type="entry name" value="CarboxyPept-like_regulatory"/>
</dbReference>
<accession>A0AAW7JPK3</accession>
<dbReference type="Gene3D" id="2.60.40.1120">
    <property type="entry name" value="Carboxypeptidase-like, regulatory domain"/>
    <property type="match status" value="1"/>
</dbReference>
<gene>
    <name evidence="13" type="ORF">QVN81_08365</name>
    <name evidence="14" type="ORF">QVN84_07020</name>
</gene>
<keyword evidence="7 8" id="KW-0998">Cell outer membrane</keyword>
<feature type="signal peptide" evidence="10">
    <location>
        <begin position="1"/>
        <end position="23"/>
    </location>
</feature>
<evidence type="ECO:0000313" key="16">
    <source>
        <dbReference type="Proteomes" id="UP001168478"/>
    </source>
</evidence>
<dbReference type="PROSITE" id="PS51257">
    <property type="entry name" value="PROKAR_LIPOPROTEIN"/>
    <property type="match status" value="1"/>
</dbReference>
<dbReference type="Pfam" id="PF07715">
    <property type="entry name" value="Plug"/>
    <property type="match status" value="1"/>
</dbReference>
<keyword evidence="6 8" id="KW-0472">Membrane</keyword>
<keyword evidence="2 8" id="KW-0813">Transport</keyword>
<comment type="caution">
    <text evidence="14">The sequence shown here is derived from an EMBL/GenBank/DDBJ whole genome shotgun (WGS) entry which is preliminary data.</text>
</comment>
<dbReference type="EMBL" id="JAUEIE010000007">
    <property type="protein sequence ID" value="MDN0023028.1"/>
    <property type="molecule type" value="Genomic_DNA"/>
</dbReference>
<evidence type="ECO:0000256" key="4">
    <source>
        <dbReference type="ARBA" id="ARBA00022692"/>
    </source>
</evidence>
<dbReference type="Proteomes" id="UP001167831">
    <property type="component" value="Unassembled WGS sequence"/>
</dbReference>
<comment type="subcellular location">
    <subcellularLocation>
        <location evidence="1 8">Cell outer membrane</location>
        <topology evidence="1 8">Multi-pass membrane protein</topology>
    </subcellularLocation>
</comment>
<evidence type="ECO:0000256" key="8">
    <source>
        <dbReference type="PROSITE-ProRule" id="PRU01360"/>
    </source>
</evidence>
<feature type="domain" description="TonB-dependent receptor plug" evidence="12">
    <location>
        <begin position="137"/>
        <end position="240"/>
    </location>
</feature>
<evidence type="ECO:0000256" key="6">
    <source>
        <dbReference type="ARBA" id="ARBA00023136"/>
    </source>
</evidence>
<keyword evidence="3 8" id="KW-1134">Transmembrane beta strand</keyword>
<dbReference type="PROSITE" id="PS52016">
    <property type="entry name" value="TONB_DEPENDENT_REC_3"/>
    <property type="match status" value="1"/>
</dbReference>
<dbReference type="Pfam" id="PF13715">
    <property type="entry name" value="CarbopepD_reg_2"/>
    <property type="match status" value="1"/>
</dbReference>
<name>A0AAW7JPK3_9BACT</name>
<evidence type="ECO:0000256" key="3">
    <source>
        <dbReference type="ARBA" id="ARBA00022452"/>
    </source>
</evidence>
<evidence type="ECO:0000256" key="9">
    <source>
        <dbReference type="RuleBase" id="RU003357"/>
    </source>
</evidence>
<proteinExistence type="inferred from homology"/>